<dbReference type="InterPro" id="IPR015797">
    <property type="entry name" value="NUDIX_hydrolase-like_dom_sf"/>
</dbReference>
<dbReference type="EMBL" id="CP038865">
    <property type="protein sequence ID" value="QCA28913.1"/>
    <property type="molecule type" value="Genomic_DNA"/>
</dbReference>
<dbReference type="GO" id="GO:0005829">
    <property type="term" value="C:cytosol"/>
    <property type="evidence" value="ECO:0007669"/>
    <property type="project" value="TreeGrafter"/>
</dbReference>
<feature type="domain" description="Nudix hydrolase" evidence="3">
    <location>
        <begin position="43"/>
        <end position="174"/>
    </location>
</feature>
<evidence type="ECO:0000313" key="5">
    <source>
        <dbReference type="EMBL" id="TFZ43331.1"/>
    </source>
</evidence>
<proteinExistence type="predicted"/>
<dbReference type="GO" id="GO:0016787">
    <property type="term" value="F:hydrolase activity"/>
    <property type="evidence" value="ECO:0007669"/>
    <property type="project" value="UniProtKB-KW"/>
</dbReference>
<dbReference type="SUPFAM" id="SSF55811">
    <property type="entry name" value="Nudix"/>
    <property type="match status" value="1"/>
</dbReference>
<name>A0AAJ5EG56_9ENTE</name>
<dbReference type="PROSITE" id="PS51462">
    <property type="entry name" value="NUDIX"/>
    <property type="match status" value="1"/>
</dbReference>
<dbReference type="EMBL" id="SRHU01000002">
    <property type="protein sequence ID" value="TFZ43331.1"/>
    <property type="molecule type" value="Genomic_DNA"/>
</dbReference>
<keyword evidence="2 5" id="KW-0378">Hydrolase</keyword>
<dbReference type="FunFam" id="3.90.79.10:FF:000024">
    <property type="entry name" value="ADP-ribose pyrophosphatase"/>
    <property type="match status" value="1"/>
</dbReference>
<accession>A0AAJ5EG56</accession>
<comment type="cofactor">
    <cofactor evidence="1">
        <name>Mg(2+)</name>
        <dbReference type="ChEBI" id="CHEBI:18420"/>
    </cofactor>
</comment>
<evidence type="ECO:0000256" key="1">
    <source>
        <dbReference type="ARBA" id="ARBA00001946"/>
    </source>
</evidence>
<evidence type="ECO:0000313" key="6">
    <source>
        <dbReference type="Proteomes" id="UP000296883"/>
    </source>
</evidence>
<dbReference type="PANTHER" id="PTHR11839">
    <property type="entry name" value="UDP/ADP-SUGAR PYROPHOSPHATASE"/>
    <property type="match status" value="1"/>
</dbReference>
<dbReference type="CDD" id="cd03424">
    <property type="entry name" value="NUDIX_ADPRase_Nudt5_UGPPase_Nudt14"/>
    <property type="match status" value="1"/>
</dbReference>
<evidence type="ECO:0000313" key="4">
    <source>
        <dbReference type="EMBL" id="QCA28913.1"/>
    </source>
</evidence>
<evidence type="ECO:0000313" key="7">
    <source>
        <dbReference type="Proteomes" id="UP000297725"/>
    </source>
</evidence>
<reference evidence="4 6" key="2">
    <citation type="journal article" date="2020" name="Int. J. Syst. Evol. Microbiol.">
        <title>Vagococcus xieshaowenii sp. nov., isolated from snow finch (Montifringilla taczanowskii) cloacal content.</title>
        <authorList>
            <person name="Ge Y."/>
            <person name="Yang J."/>
            <person name="Lai X.H."/>
            <person name="Zhang G."/>
            <person name="Jin D."/>
            <person name="Lu S."/>
            <person name="Wang B."/>
            <person name="Huang Y."/>
            <person name="Huang Y."/>
            <person name="Ren Z."/>
            <person name="Zhang X."/>
            <person name="Xu J."/>
        </authorList>
    </citation>
    <scope>NUCLEOTIDE SEQUENCE [LARGE SCALE GENOMIC DNA]</scope>
    <source>
        <strain evidence="6">personal::cf-49</strain>
        <strain evidence="4">Personal::cf-49</strain>
    </source>
</reference>
<dbReference type="RefSeq" id="WP_135253365.1">
    <property type="nucleotide sequence ID" value="NZ_CP038865.1"/>
</dbReference>
<protein>
    <submittedName>
        <fullName evidence="5">NUDIX hydrolase</fullName>
    </submittedName>
</protein>
<evidence type="ECO:0000259" key="3">
    <source>
        <dbReference type="PROSITE" id="PS51462"/>
    </source>
</evidence>
<dbReference type="GO" id="GO:0019693">
    <property type="term" value="P:ribose phosphate metabolic process"/>
    <property type="evidence" value="ECO:0007669"/>
    <property type="project" value="TreeGrafter"/>
</dbReference>
<dbReference type="Gene3D" id="3.90.79.10">
    <property type="entry name" value="Nucleoside Triphosphate Pyrophosphohydrolase"/>
    <property type="match status" value="1"/>
</dbReference>
<dbReference type="Pfam" id="PF00293">
    <property type="entry name" value="NUDIX"/>
    <property type="match status" value="1"/>
</dbReference>
<dbReference type="GO" id="GO:0006753">
    <property type="term" value="P:nucleoside phosphate metabolic process"/>
    <property type="evidence" value="ECO:0007669"/>
    <property type="project" value="TreeGrafter"/>
</dbReference>
<dbReference type="Proteomes" id="UP000297725">
    <property type="component" value="Unassembled WGS sequence"/>
</dbReference>
<dbReference type="Proteomes" id="UP000296883">
    <property type="component" value="Chromosome"/>
</dbReference>
<dbReference type="AlphaFoldDB" id="A0AAJ5EG56"/>
<dbReference type="InterPro" id="IPR000086">
    <property type="entry name" value="NUDIX_hydrolase_dom"/>
</dbReference>
<sequence>MREEDFYEKTLHREMIFKGRVIEVAVDEVVLADGTQAQRELVFHHGAVGIVPVTSENNIILVKQFRKPIERTLVEIPAGKIEKNEHNPIEVARRELEEETGLGCQSLEEIFDVALSPGFSNERMIIYLATGLVQIEQPKGQDEDERIELLEVTLDEAKAMITSKEINDSKTIMAIQYLELNMK</sequence>
<organism evidence="5 7">
    <name type="scientific">Vagococcus xieshaowenii</name>
    <dbReference type="NCBI Taxonomy" id="2562451"/>
    <lineage>
        <taxon>Bacteria</taxon>
        <taxon>Bacillati</taxon>
        <taxon>Bacillota</taxon>
        <taxon>Bacilli</taxon>
        <taxon>Lactobacillales</taxon>
        <taxon>Enterococcaceae</taxon>
        <taxon>Vagococcus</taxon>
    </lineage>
</organism>
<keyword evidence="6" id="KW-1185">Reference proteome</keyword>
<reference evidence="5 7" key="1">
    <citation type="submission" date="2019-03" db="EMBL/GenBank/DDBJ databases">
        <title>Vagococcus sp. was isolated fron gut of Carduelis flavirostris.</title>
        <authorList>
            <person name="Ge Y."/>
        </authorList>
    </citation>
    <scope>NUCLEOTIDE SEQUENCE [LARGE SCALE GENOMIC DNA]</scope>
    <source>
        <strain evidence="5 7">CF-210</strain>
    </source>
</reference>
<gene>
    <name evidence="5" type="ORF">E4031_00475</name>
    <name evidence="4" type="ORF">E4Z98_06105</name>
</gene>
<evidence type="ECO:0000256" key="2">
    <source>
        <dbReference type="ARBA" id="ARBA00022801"/>
    </source>
</evidence>
<dbReference type="PANTHER" id="PTHR11839:SF18">
    <property type="entry name" value="NUDIX HYDROLASE DOMAIN-CONTAINING PROTEIN"/>
    <property type="match status" value="1"/>
</dbReference>